<protein>
    <recommendedName>
        <fullName evidence="3">methylated-DNA--[protein]-cysteine S-methyltransferase</fullName>
        <ecNumber evidence="3">2.1.1.63</ecNumber>
    </recommendedName>
</protein>
<dbReference type="GO" id="GO:0032259">
    <property type="term" value="P:methylation"/>
    <property type="evidence" value="ECO:0007669"/>
    <property type="project" value="UniProtKB-KW"/>
</dbReference>
<dbReference type="InterPro" id="IPR001497">
    <property type="entry name" value="MethylDNA_cys_MeTrfase_AS"/>
</dbReference>
<evidence type="ECO:0000313" key="12">
    <source>
        <dbReference type="Proteomes" id="UP000244338"/>
    </source>
</evidence>
<dbReference type="InterPro" id="IPR036388">
    <property type="entry name" value="WH-like_DNA-bd_sf"/>
</dbReference>
<dbReference type="SUPFAM" id="SSF46767">
    <property type="entry name" value="Methylated DNA-protein cysteine methyltransferase, C-terminal domain"/>
    <property type="match status" value="1"/>
</dbReference>
<comment type="catalytic activity">
    <reaction evidence="8">
        <text>a 6-O-methyl-2'-deoxyguanosine in DNA + L-cysteinyl-[protein] = S-methyl-L-cysteinyl-[protein] + a 2'-deoxyguanosine in DNA</text>
        <dbReference type="Rhea" id="RHEA:24000"/>
        <dbReference type="Rhea" id="RHEA-COMP:10131"/>
        <dbReference type="Rhea" id="RHEA-COMP:10132"/>
        <dbReference type="Rhea" id="RHEA-COMP:11367"/>
        <dbReference type="Rhea" id="RHEA-COMP:11368"/>
        <dbReference type="ChEBI" id="CHEBI:29950"/>
        <dbReference type="ChEBI" id="CHEBI:82612"/>
        <dbReference type="ChEBI" id="CHEBI:85445"/>
        <dbReference type="ChEBI" id="CHEBI:85448"/>
        <dbReference type="EC" id="2.1.1.63"/>
    </reaction>
</comment>
<evidence type="ECO:0000256" key="7">
    <source>
        <dbReference type="ARBA" id="ARBA00023204"/>
    </source>
</evidence>
<dbReference type="GO" id="GO:0003908">
    <property type="term" value="F:methylated-DNA-[protein]-cysteine S-methyltransferase activity"/>
    <property type="evidence" value="ECO:0007669"/>
    <property type="project" value="UniProtKB-EC"/>
</dbReference>
<keyword evidence="6" id="KW-0227">DNA damage</keyword>
<feature type="domain" description="Methylated-DNA-[protein]-cysteine S-methyltransferase DNA binding" evidence="9">
    <location>
        <begin position="91"/>
        <end position="170"/>
    </location>
</feature>
<keyword evidence="5 11" id="KW-0808">Transferase</keyword>
<dbReference type="InterPro" id="IPR014048">
    <property type="entry name" value="MethylDNA_cys_MeTrfase_DNA-bd"/>
</dbReference>
<feature type="domain" description="Methylguanine DNA methyltransferase ribonuclease-like" evidence="10">
    <location>
        <begin position="6"/>
        <end position="82"/>
    </location>
</feature>
<keyword evidence="4 11" id="KW-0489">Methyltransferase</keyword>
<dbReference type="Gene3D" id="3.30.160.70">
    <property type="entry name" value="Methylated DNA-protein cysteine methyltransferase domain"/>
    <property type="match status" value="1"/>
</dbReference>
<reference evidence="12" key="1">
    <citation type="journal article" date="2018" name="Sci. Rep.">
        <title>Lignite coal burning seam in the remote Altai Mountains harbors a hydrogen-driven thermophilic microbial community.</title>
        <authorList>
            <person name="Kadnikov V.V."/>
            <person name="Mardanov A.V."/>
            <person name="Ivasenko D.A."/>
            <person name="Antsiferov D.V."/>
            <person name="Beletsky A.V."/>
            <person name="Karnachuk O.V."/>
            <person name="Ravin N.V."/>
        </authorList>
    </citation>
    <scope>NUCLEOTIDE SEQUENCE [LARGE SCALE GENOMIC DNA]</scope>
</reference>
<evidence type="ECO:0000256" key="4">
    <source>
        <dbReference type="ARBA" id="ARBA00022603"/>
    </source>
</evidence>
<evidence type="ECO:0000259" key="10">
    <source>
        <dbReference type="Pfam" id="PF02870"/>
    </source>
</evidence>
<dbReference type="PANTHER" id="PTHR10815:SF13">
    <property type="entry name" value="METHYLATED-DNA--PROTEIN-CYSTEINE METHYLTRANSFERASE"/>
    <property type="match status" value="1"/>
</dbReference>
<dbReference type="CDD" id="cd06445">
    <property type="entry name" value="ATase"/>
    <property type="match status" value="1"/>
</dbReference>
<evidence type="ECO:0000256" key="1">
    <source>
        <dbReference type="ARBA" id="ARBA00001286"/>
    </source>
</evidence>
<comment type="catalytic activity">
    <reaction evidence="1">
        <text>a 4-O-methyl-thymidine in DNA + L-cysteinyl-[protein] = a thymidine in DNA + S-methyl-L-cysteinyl-[protein]</text>
        <dbReference type="Rhea" id="RHEA:53428"/>
        <dbReference type="Rhea" id="RHEA-COMP:10131"/>
        <dbReference type="Rhea" id="RHEA-COMP:10132"/>
        <dbReference type="Rhea" id="RHEA-COMP:13555"/>
        <dbReference type="Rhea" id="RHEA-COMP:13556"/>
        <dbReference type="ChEBI" id="CHEBI:29950"/>
        <dbReference type="ChEBI" id="CHEBI:82612"/>
        <dbReference type="ChEBI" id="CHEBI:137386"/>
        <dbReference type="ChEBI" id="CHEBI:137387"/>
        <dbReference type="EC" id="2.1.1.63"/>
    </reaction>
</comment>
<dbReference type="Proteomes" id="UP000244338">
    <property type="component" value="Unassembled WGS sequence"/>
</dbReference>
<dbReference type="SUPFAM" id="SSF53155">
    <property type="entry name" value="Methylated DNA-protein cysteine methyltransferase domain"/>
    <property type="match status" value="1"/>
</dbReference>
<comment type="similarity">
    <text evidence="2">Belongs to the MGMT family.</text>
</comment>
<evidence type="ECO:0000259" key="9">
    <source>
        <dbReference type="Pfam" id="PF01035"/>
    </source>
</evidence>
<dbReference type="InterPro" id="IPR036217">
    <property type="entry name" value="MethylDNA_cys_MeTrfase_DNAb"/>
</dbReference>
<name>A0A2R6Y495_9BACL</name>
<comment type="caution">
    <text evidence="11">The sequence shown here is derived from an EMBL/GenBank/DDBJ whole genome shotgun (WGS) entry which is preliminary data.</text>
</comment>
<keyword evidence="7" id="KW-0234">DNA repair</keyword>
<dbReference type="EC" id="2.1.1.63" evidence="3"/>
<dbReference type="NCBIfam" id="TIGR00589">
    <property type="entry name" value="ogt"/>
    <property type="match status" value="1"/>
</dbReference>
<proteinExistence type="inferred from homology"/>
<dbReference type="PROSITE" id="PS00374">
    <property type="entry name" value="MGMT"/>
    <property type="match status" value="1"/>
</dbReference>
<evidence type="ECO:0000256" key="2">
    <source>
        <dbReference type="ARBA" id="ARBA00008711"/>
    </source>
</evidence>
<dbReference type="AlphaFoldDB" id="A0A2R6Y495"/>
<organism evidence="11 12">
    <name type="scientific">Candidatus Carbonibacillus altaicus</name>
    <dbReference type="NCBI Taxonomy" id="2163959"/>
    <lineage>
        <taxon>Bacteria</taxon>
        <taxon>Bacillati</taxon>
        <taxon>Bacillota</taxon>
        <taxon>Bacilli</taxon>
        <taxon>Bacillales</taxon>
        <taxon>Candidatus Carbonibacillus</taxon>
    </lineage>
</organism>
<dbReference type="Gene3D" id="1.10.10.10">
    <property type="entry name" value="Winged helix-like DNA-binding domain superfamily/Winged helix DNA-binding domain"/>
    <property type="match status" value="1"/>
</dbReference>
<evidence type="ECO:0000256" key="3">
    <source>
        <dbReference type="ARBA" id="ARBA00011918"/>
    </source>
</evidence>
<evidence type="ECO:0000256" key="8">
    <source>
        <dbReference type="ARBA" id="ARBA00049348"/>
    </source>
</evidence>
<evidence type="ECO:0000313" key="11">
    <source>
        <dbReference type="EMBL" id="PTQ57472.1"/>
    </source>
</evidence>
<evidence type="ECO:0000256" key="5">
    <source>
        <dbReference type="ARBA" id="ARBA00022679"/>
    </source>
</evidence>
<dbReference type="Pfam" id="PF02870">
    <property type="entry name" value="Methyltransf_1N"/>
    <property type="match status" value="1"/>
</dbReference>
<dbReference type="InterPro" id="IPR036631">
    <property type="entry name" value="MGMT_N_sf"/>
</dbReference>
<accession>A0A2R6Y495</accession>
<evidence type="ECO:0000256" key="6">
    <source>
        <dbReference type="ARBA" id="ARBA00022763"/>
    </source>
</evidence>
<sequence length="177" mass="19770">MTMKAIRYAELSTPIGGMIWAASEEGLIYAEFGEGPRGLLELERWLNKKIGRFSLEQATAEEVHAWQTWLDRYFAGDPKPYTGALKLYGTPFQLKVWQELMYIPYGETVTYKTIATALGAPQAVRAVGQAVHANPLSLIIPCHRVIGSSGDLVGYGGGIERKKYLLDHEHKSRFSHT</sequence>
<dbReference type="GO" id="GO:0006281">
    <property type="term" value="P:DNA repair"/>
    <property type="evidence" value="ECO:0007669"/>
    <property type="project" value="UniProtKB-KW"/>
</dbReference>
<dbReference type="Pfam" id="PF01035">
    <property type="entry name" value="DNA_binding_1"/>
    <property type="match status" value="1"/>
</dbReference>
<gene>
    <name evidence="11" type="ORF">BSOLF_1350</name>
</gene>
<dbReference type="FunFam" id="1.10.10.10:FF:000214">
    <property type="entry name" value="Methylated-DNA--protein-cysteine methyltransferase"/>
    <property type="match status" value="1"/>
</dbReference>
<dbReference type="PANTHER" id="PTHR10815">
    <property type="entry name" value="METHYLATED-DNA--PROTEIN-CYSTEINE METHYLTRANSFERASE"/>
    <property type="match status" value="1"/>
</dbReference>
<dbReference type="InterPro" id="IPR008332">
    <property type="entry name" value="MethylG_MeTrfase_N"/>
</dbReference>
<dbReference type="EMBL" id="PEBX01000006">
    <property type="protein sequence ID" value="PTQ57472.1"/>
    <property type="molecule type" value="Genomic_DNA"/>
</dbReference>